<keyword evidence="2 5" id="KW-0808">Transferase</keyword>
<accession>A0A9D5JWL6</accession>
<dbReference type="InterPro" id="IPR020568">
    <property type="entry name" value="Ribosomal_Su5_D2-typ_SF"/>
</dbReference>
<dbReference type="GO" id="GO:0005829">
    <property type="term" value="C:cytosol"/>
    <property type="evidence" value="ECO:0007669"/>
    <property type="project" value="TreeGrafter"/>
</dbReference>
<dbReference type="InterPro" id="IPR006204">
    <property type="entry name" value="GHMP_kinase_N_dom"/>
</dbReference>
<dbReference type="InterPro" id="IPR036554">
    <property type="entry name" value="GHMP_kinase_C_sf"/>
</dbReference>
<organism evidence="5 6">
    <name type="scientific">candidate division KSB3 bacterium</name>
    <dbReference type="NCBI Taxonomy" id="2044937"/>
    <lineage>
        <taxon>Bacteria</taxon>
        <taxon>candidate division KSB3</taxon>
    </lineage>
</organism>
<feature type="domain" description="GHMP kinase N-terminal" evidence="4">
    <location>
        <begin position="87"/>
        <end position="169"/>
    </location>
</feature>
<evidence type="ECO:0000313" key="6">
    <source>
        <dbReference type="Proteomes" id="UP000649604"/>
    </source>
</evidence>
<proteinExistence type="predicted"/>
<name>A0A9D5JWL6_9BACT</name>
<keyword evidence="2 5" id="KW-0418">Kinase</keyword>
<evidence type="ECO:0000256" key="1">
    <source>
        <dbReference type="ARBA" id="ARBA00022741"/>
    </source>
</evidence>
<dbReference type="PANTHER" id="PTHR10457:SF7">
    <property type="entry name" value="GALACTOKINASE-RELATED"/>
    <property type="match status" value="1"/>
</dbReference>
<evidence type="ECO:0000313" key="5">
    <source>
        <dbReference type="EMBL" id="MBD3325061.1"/>
    </source>
</evidence>
<evidence type="ECO:0000256" key="2">
    <source>
        <dbReference type="ARBA" id="ARBA00022777"/>
    </source>
</evidence>
<dbReference type="EMBL" id="WJJP01000348">
    <property type="protein sequence ID" value="MBD3325061.1"/>
    <property type="molecule type" value="Genomic_DNA"/>
</dbReference>
<dbReference type="InterPro" id="IPR001174">
    <property type="entry name" value="HddA/FKP"/>
</dbReference>
<reference evidence="5" key="1">
    <citation type="submission" date="2019-11" db="EMBL/GenBank/DDBJ databases">
        <title>Microbial mats filling the niche in hypersaline microbial mats.</title>
        <authorList>
            <person name="Wong H.L."/>
            <person name="Macleod F.I."/>
            <person name="White R.A. III"/>
            <person name="Burns B.P."/>
        </authorList>
    </citation>
    <scope>NUCLEOTIDE SEQUENCE</scope>
    <source>
        <strain evidence="5">Rbin_158</strain>
    </source>
</reference>
<dbReference type="PANTHER" id="PTHR10457">
    <property type="entry name" value="MEVALONATE KINASE/GALACTOKINASE"/>
    <property type="match status" value="1"/>
</dbReference>
<protein>
    <submittedName>
        <fullName evidence="5">GHMP kinase</fullName>
    </submittedName>
</protein>
<dbReference type="GO" id="GO:0004335">
    <property type="term" value="F:galactokinase activity"/>
    <property type="evidence" value="ECO:0007669"/>
    <property type="project" value="TreeGrafter"/>
</dbReference>
<sequence length="347" mass="38295">MRTPVRRIRSVAPIRINDLGGWTDTWFAEYGTVLNIGVYPYVQCEVQVHQHTAEEHERIIIVAENYGDRYALNPEHIVYDKHPLLEAAFEEIGIPRNIQIEVIIYSSAPQGCSTGTSAAVSVALIGALDALTPGRLTPNEVAATAHRIETERLGLQSGIQDQLSSAFGGICFIEMHQYPHAAVSKLDIPNALWWELESRMSLIFLGQSHESSEVHKQVIVRLEGEGKHSPDIERLRQLAVAGKNALYEGNIDSYGKAMIENTDAQKSLHPELVGERAQRVIDIARRHGASGWKVNGAGGDGGSVTVLGPPNGTAHRMMLKEIDELGDGIQHIPTYFSRYGLRVWEGQ</sequence>
<dbReference type="PRINTS" id="PR00960">
    <property type="entry name" value="LMBPPROTEIN"/>
</dbReference>
<keyword evidence="3" id="KW-0067">ATP-binding</keyword>
<evidence type="ECO:0000259" key="4">
    <source>
        <dbReference type="Pfam" id="PF00288"/>
    </source>
</evidence>
<keyword evidence="1" id="KW-0547">Nucleotide-binding</keyword>
<dbReference type="Gene3D" id="3.30.230.120">
    <property type="match status" value="1"/>
</dbReference>
<dbReference type="SUPFAM" id="SSF54211">
    <property type="entry name" value="Ribosomal protein S5 domain 2-like"/>
    <property type="match status" value="1"/>
</dbReference>
<gene>
    <name evidence="5" type="ORF">GF339_10785</name>
</gene>
<dbReference type="Proteomes" id="UP000649604">
    <property type="component" value="Unassembled WGS sequence"/>
</dbReference>
<dbReference type="Pfam" id="PF00288">
    <property type="entry name" value="GHMP_kinases_N"/>
    <property type="match status" value="1"/>
</dbReference>
<comment type="caution">
    <text evidence="5">The sequence shown here is derived from an EMBL/GenBank/DDBJ whole genome shotgun (WGS) entry which is preliminary data.</text>
</comment>
<dbReference type="SUPFAM" id="SSF55060">
    <property type="entry name" value="GHMP Kinase, C-terminal domain"/>
    <property type="match status" value="1"/>
</dbReference>
<dbReference type="GO" id="GO:0005524">
    <property type="term" value="F:ATP binding"/>
    <property type="evidence" value="ECO:0007669"/>
    <property type="project" value="UniProtKB-KW"/>
</dbReference>
<dbReference type="AlphaFoldDB" id="A0A9D5JWL6"/>
<evidence type="ECO:0000256" key="3">
    <source>
        <dbReference type="ARBA" id="ARBA00022840"/>
    </source>
</evidence>
<dbReference type="GO" id="GO:0006012">
    <property type="term" value="P:galactose metabolic process"/>
    <property type="evidence" value="ECO:0007669"/>
    <property type="project" value="TreeGrafter"/>
</dbReference>